<feature type="transmembrane region" description="Helical" evidence="7">
    <location>
        <begin position="87"/>
        <end position="106"/>
    </location>
</feature>
<keyword evidence="6 7" id="KW-0472">Membrane</keyword>
<dbReference type="GO" id="GO:0005886">
    <property type="term" value="C:plasma membrane"/>
    <property type="evidence" value="ECO:0007669"/>
    <property type="project" value="UniProtKB-SubCell"/>
</dbReference>
<comment type="caution">
    <text evidence="9">The sequence shown here is derived from an EMBL/GenBank/DDBJ whole genome shotgun (WGS) entry which is preliminary data.</text>
</comment>
<proteinExistence type="predicted"/>
<dbReference type="InterPro" id="IPR020846">
    <property type="entry name" value="MFS_dom"/>
</dbReference>
<feature type="transmembrane region" description="Helical" evidence="7">
    <location>
        <begin position="321"/>
        <end position="345"/>
    </location>
</feature>
<name>A0A644X2G2_9ZZZZ</name>
<feature type="transmembrane region" description="Helical" evidence="7">
    <location>
        <begin position="229"/>
        <end position="246"/>
    </location>
</feature>
<evidence type="ECO:0000256" key="6">
    <source>
        <dbReference type="ARBA" id="ARBA00023136"/>
    </source>
</evidence>
<dbReference type="PROSITE" id="PS50850">
    <property type="entry name" value="MFS"/>
    <property type="match status" value="1"/>
</dbReference>
<feature type="transmembrane region" description="Helical" evidence="7">
    <location>
        <begin position="298"/>
        <end position="315"/>
    </location>
</feature>
<dbReference type="Pfam" id="PF07690">
    <property type="entry name" value="MFS_1"/>
    <property type="match status" value="1"/>
</dbReference>
<feature type="domain" description="Major facilitator superfamily (MFS) profile" evidence="8">
    <location>
        <begin position="20"/>
        <end position="411"/>
    </location>
</feature>
<feature type="transmembrane region" description="Helical" evidence="7">
    <location>
        <begin position="112"/>
        <end position="135"/>
    </location>
</feature>
<organism evidence="9">
    <name type="scientific">bioreactor metagenome</name>
    <dbReference type="NCBI Taxonomy" id="1076179"/>
    <lineage>
        <taxon>unclassified sequences</taxon>
        <taxon>metagenomes</taxon>
        <taxon>ecological metagenomes</taxon>
    </lineage>
</organism>
<feature type="transmembrane region" description="Helical" evidence="7">
    <location>
        <begin position="21"/>
        <end position="44"/>
    </location>
</feature>
<dbReference type="SUPFAM" id="SSF103473">
    <property type="entry name" value="MFS general substrate transporter"/>
    <property type="match status" value="1"/>
</dbReference>
<keyword evidence="5 7" id="KW-1133">Transmembrane helix</keyword>
<accession>A0A644X2G2</accession>
<dbReference type="GO" id="GO:0022857">
    <property type="term" value="F:transmembrane transporter activity"/>
    <property type="evidence" value="ECO:0007669"/>
    <property type="project" value="InterPro"/>
</dbReference>
<evidence type="ECO:0000256" key="3">
    <source>
        <dbReference type="ARBA" id="ARBA00022475"/>
    </source>
</evidence>
<feature type="transmembrane region" description="Helical" evidence="7">
    <location>
        <begin position="56"/>
        <end position="75"/>
    </location>
</feature>
<dbReference type="InterPro" id="IPR050171">
    <property type="entry name" value="MFS_Transporters"/>
</dbReference>
<keyword evidence="2" id="KW-0813">Transport</keyword>
<evidence type="ECO:0000256" key="4">
    <source>
        <dbReference type="ARBA" id="ARBA00022692"/>
    </source>
</evidence>
<feature type="transmembrane region" description="Helical" evidence="7">
    <location>
        <begin position="266"/>
        <end position="286"/>
    </location>
</feature>
<sequence>MEILQHFMDYFNDYRGLPRSIYFIFLSRIINSVGAFVGPLITLLLTDKIGLSTAEAGVFVTMSTAVFVPASMIGGYLSDRFNRKNTLCLLTLFQALSYLACGFLQMSMTIPYLLLAASFFSSAAQPSSGAMAADLSVKSNRQGAFSLLYLGTNIGFAVGPLIAGFLYKSYLPLLFIGDAVTTIVSVIVIFLNVPETRPEYDIEEEVKSEDLERAEEGSSLQALFRRPQILVFGIISMFLSFSYSQVHFSLPLYANELFGANDGARVFGMLMSTNGAVVVLMTIFIIGKTKMFEASTNVAMSAVFWAVGLGMLYYVSSLGMMVLSTVLWTIGEILNVTNVGVYIANNSPKSHRARFNSLYWIISGTGQAMGPTIMGKYLLNNPIKNVWALTFFIALICSAAMFFFSINEKSRMGNSVEKQ</sequence>
<dbReference type="EMBL" id="VSSQ01001672">
    <property type="protein sequence ID" value="MPM10269.1"/>
    <property type="molecule type" value="Genomic_DNA"/>
</dbReference>
<dbReference type="AlphaFoldDB" id="A0A644X2G2"/>
<evidence type="ECO:0000256" key="1">
    <source>
        <dbReference type="ARBA" id="ARBA00004651"/>
    </source>
</evidence>
<dbReference type="PANTHER" id="PTHR23517">
    <property type="entry name" value="RESISTANCE PROTEIN MDTM, PUTATIVE-RELATED-RELATED"/>
    <property type="match status" value="1"/>
</dbReference>
<keyword evidence="4 7" id="KW-0812">Transmembrane</keyword>
<feature type="transmembrane region" description="Helical" evidence="7">
    <location>
        <begin position="386"/>
        <end position="406"/>
    </location>
</feature>
<protein>
    <recommendedName>
        <fullName evidence="8">Major facilitator superfamily (MFS) profile domain-containing protein</fullName>
    </recommendedName>
</protein>
<evidence type="ECO:0000256" key="2">
    <source>
        <dbReference type="ARBA" id="ARBA00022448"/>
    </source>
</evidence>
<evidence type="ECO:0000259" key="8">
    <source>
        <dbReference type="PROSITE" id="PS50850"/>
    </source>
</evidence>
<dbReference type="InterPro" id="IPR011701">
    <property type="entry name" value="MFS"/>
</dbReference>
<feature type="transmembrane region" description="Helical" evidence="7">
    <location>
        <begin position="147"/>
        <end position="167"/>
    </location>
</feature>
<dbReference type="Gene3D" id="1.20.1250.20">
    <property type="entry name" value="MFS general substrate transporter like domains"/>
    <property type="match status" value="1"/>
</dbReference>
<keyword evidence="3" id="KW-1003">Cell membrane</keyword>
<feature type="transmembrane region" description="Helical" evidence="7">
    <location>
        <begin position="173"/>
        <end position="193"/>
    </location>
</feature>
<evidence type="ECO:0000256" key="7">
    <source>
        <dbReference type="SAM" id="Phobius"/>
    </source>
</evidence>
<evidence type="ECO:0000313" key="9">
    <source>
        <dbReference type="EMBL" id="MPM10269.1"/>
    </source>
</evidence>
<evidence type="ECO:0000256" key="5">
    <source>
        <dbReference type="ARBA" id="ARBA00022989"/>
    </source>
</evidence>
<reference evidence="9" key="1">
    <citation type="submission" date="2019-08" db="EMBL/GenBank/DDBJ databases">
        <authorList>
            <person name="Kucharzyk K."/>
            <person name="Murdoch R.W."/>
            <person name="Higgins S."/>
            <person name="Loffler F."/>
        </authorList>
    </citation>
    <scope>NUCLEOTIDE SEQUENCE</scope>
</reference>
<comment type="subcellular location">
    <subcellularLocation>
        <location evidence="1">Cell membrane</location>
        <topology evidence="1">Multi-pass membrane protein</topology>
    </subcellularLocation>
</comment>
<feature type="transmembrane region" description="Helical" evidence="7">
    <location>
        <begin position="357"/>
        <end position="374"/>
    </location>
</feature>
<dbReference type="InterPro" id="IPR036259">
    <property type="entry name" value="MFS_trans_sf"/>
</dbReference>
<gene>
    <name evidence="9" type="ORF">SDC9_56597</name>
</gene>